<evidence type="ECO:0000313" key="2">
    <source>
        <dbReference type="WBParaSite" id="Hba_07552"/>
    </source>
</evidence>
<evidence type="ECO:0000313" key="1">
    <source>
        <dbReference type="Proteomes" id="UP000095283"/>
    </source>
</evidence>
<dbReference type="WBParaSite" id="Hba_07552">
    <property type="protein sequence ID" value="Hba_07552"/>
    <property type="gene ID" value="Hba_07552"/>
</dbReference>
<sequence>MTSKDIWTSNNSYNQFLHYVMSFYDFGERHIIVESVSYVMDDIVFEEIVKEEEPLESKSSTILTLS</sequence>
<dbReference type="Proteomes" id="UP000095283">
    <property type="component" value="Unplaced"/>
</dbReference>
<proteinExistence type="predicted"/>
<organism evidence="1 2">
    <name type="scientific">Heterorhabditis bacteriophora</name>
    <name type="common">Entomopathogenic nematode worm</name>
    <dbReference type="NCBI Taxonomy" id="37862"/>
    <lineage>
        <taxon>Eukaryota</taxon>
        <taxon>Metazoa</taxon>
        <taxon>Ecdysozoa</taxon>
        <taxon>Nematoda</taxon>
        <taxon>Chromadorea</taxon>
        <taxon>Rhabditida</taxon>
        <taxon>Rhabditina</taxon>
        <taxon>Rhabditomorpha</taxon>
        <taxon>Strongyloidea</taxon>
        <taxon>Heterorhabditidae</taxon>
        <taxon>Heterorhabditis</taxon>
    </lineage>
</organism>
<keyword evidence="1" id="KW-1185">Reference proteome</keyword>
<name>A0A1I7WQW6_HETBA</name>
<accession>A0A1I7WQW6</accession>
<reference evidence="2" key="1">
    <citation type="submission" date="2016-11" db="UniProtKB">
        <authorList>
            <consortium name="WormBaseParasite"/>
        </authorList>
    </citation>
    <scope>IDENTIFICATION</scope>
</reference>
<dbReference type="AlphaFoldDB" id="A0A1I7WQW6"/>
<protein>
    <submittedName>
        <fullName evidence="2">Uncharacterized protein</fullName>
    </submittedName>
</protein>